<evidence type="ECO:0000256" key="3">
    <source>
        <dbReference type="ARBA" id="ARBA00022679"/>
    </source>
</evidence>
<evidence type="ECO:0000259" key="9">
    <source>
        <dbReference type="PROSITE" id="PS50011"/>
    </source>
</evidence>
<dbReference type="PANTHER" id="PTHR43289">
    <property type="entry name" value="MITOGEN-ACTIVATED PROTEIN KINASE KINASE KINASE 20-RELATED"/>
    <property type="match status" value="1"/>
</dbReference>
<evidence type="ECO:0000313" key="10">
    <source>
        <dbReference type="EMBL" id="AMW03932.1"/>
    </source>
</evidence>
<dbReference type="Gene3D" id="1.10.510.10">
    <property type="entry name" value="Transferase(Phosphotransferase) domain 1"/>
    <property type="match status" value="1"/>
</dbReference>
<dbReference type="Proteomes" id="UP000076404">
    <property type="component" value="Chromosome"/>
</dbReference>
<gene>
    <name evidence="10" type="ORF">GEMMAAP_01895</name>
</gene>
<keyword evidence="4 8" id="KW-0547">Nucleotide-binding</keyword>
<evidence type="ECO:0000256" key="2">
    <source>
        <dbReference type="ARBA" id="ARBA00022527"/>
    </source>
</evidence>
<dbReference type="FunFam" id="1.10.510.10:FF:000021">
    <property type="entry name" value="Serine/threonine protein kinase"/>
    <property type="match status" value="1"/>
</dbReference>
<feature type="repeat" description="TPR" evidence="7">
    <location>
        <begin position="565"/>
        <end position="598"/>
    </location>
</feature>
<dbReference type="InterPro" id="IPR008271">
    <property type="entry name" value="Ser/Thr_kinase_AS"/>
</dbReference>
<dbReference type="SUPFAM" id="SSF48452">
    <property type="entry name" value="TPR-like"/>
    <property type="match status" value="1"/>
</dbReference>
<evidence type="ECO:0000313" key="11">
    <source>
        <dbReference type="Proteomes" id="UP000076404"/>
    </source>
</evidence>
<dbReference type="InterPro" id="IPR019734">
    <property type="entry name" value="TPR_rpt"/>
</dbReference>
<accession>A0A143BHE9</accession>
<evidence type="ECO:0000256" key="4">
    <source>
        <dbReference type="ARBA" id="ARBA00022741"/>
    </source>
</evidence>
<feature type="domain" description="Protein kinase" evidence="9">
    <location>
        <begin position="16"/>
        <end position="292"/>
    </location>
</feature>
<dbReference type="PROSITE" id="PS50011">
    <property type="entry name" value="PROTEIN_KINASE_DOM"/>
    <property type="match status" value="1"/>
</dbReference>
<dbReference type="Gene3D" id="1.25.40.10">
    <property type="entry name" value="Tetratricopeptide repeat domain"/>
    <property type="match status" value="1"/>
</dbReference>
<dbReference type="Gene3D" id="3.30.200.20">
    <property type="entry name" value="Phosphorylase Kinase, domain 1"/>
    <property type="match status" value="1"/>
</dbReference>
<keyword evidence="11" id="KW-1185">Reference proteome</keyword>
<dbReference type="PROSITE" id="PS00107">
    <property type="entry name" value="PROTEIN_KINASE_ATP"/>
    <property type="match status" value="1"/>
</dbReference>
<keyword evidence="7" id="KW-0802">TPR repeat</keyword>
<evidence type="ECO:0000256" key="1">
    <source>
        <dbReference type="ARBA" id="ARBA00012513"/>
    </source>
</evidence>
<dbReference type="GO" id="GO:0005524">
    <property type="term" value="F:ATP binding"/>
    <property type="evidence" value="ECO:0007669"/>
    <property type="project" value="UniProtKB-UniRule"/>
</dbReference>
<dbReference type="InterPro" id="IPR017441">
    <property type="entry name" value="Protein_kinase_ATP_BS"/>
</dbReference>
<dbReference type="RefSeq" id="WP_026849211.1">
    <property type="nucleotide sequence ID" value="NZ_CP011454.1"/>
</dbReference>
<dbReference type="GO" id="GO:0004674">
    <property type="term" value="F:protein serine/threonine kinase activity"/>
    <property type="evidence" value="ECO:0007669"/>
    <property type="project" value="UniProtKB-KW"/>
</dbReference>
<dbReference type="Pfam" id="PF00069">
    <property type="entry name" value="Pkinase"/>
    <property type="match status" value="1"/>
</dbReference>
<reference evidence="10 11" key="2">
    <citation type="journal article" date="2016" name="Environ. Microbiol. Rep.">
        <title>Metagenomic evidence for the presence of phototrophic Gemmatimonadetes bacteria in diverse environments.</title>
        <authorList>
            <person name="Zeng Y."/>
            <person name="Baumbach J."/>
            <person name="Barbosa E.G."/>
            <person name="Azevedo V."/>
            <person name="Zhang C."/>
            <person name="Koblizek M."/>
        </authorList>
    </citation>
    <scope>NUCLEOTIDE SEQUENCE [LARGE SCALE GENOMIC DNA]</scope>
    <source>
        <strain evidence="10 11">AP64</strain>
    </source>
</reference>
<dbReference type="InterPro" id="IPR000719">
    <property type="entry name" value="Prot_kinase_dom"/>
</dbReference>
<dbReference type="CDD" id="cd14014">
    <property type="entry name" value="STKc_PknB_like"/>
    <property type="match status" value="1"/>
</dbReference>
<organism evidence="10 11">
    <name type="scientific">Gemmatimonas phototrophica</name>
    <dbReference type="NCBI Taxonomy" id="1379270"/>
    <lineage>
        <taxon>Bacteria</taxon>
        <taxon>Pseudomonadati</taxon>
        <taxon>Gemmatimonadota</taxon>
        <taxon>Gemmatimonadia</taxon>
        <taxon>Gemmatimonadales</taxon>
        <taxon>Gemmatimonadaceae</taxon>
        <taxon>Gemmatimonas</taxon>
    </lineage>
</organism>
<dbReference type="InterPro" id="IPR011990">
    <property type="entry name" value="TPR-like_helical_dom_sf"/>
</dbReference>
<dbReference type="OrthoDB" id="9797180at2"/>
<reference evidence="10 11" key="1">
    <citation type="journal article" date="2014" name="Proc. Natl. Acad. Sci. U.S.A.">
        <title>Functional type 2 photosynthetic reaction centers found in the rare bacterial phylum Gemmatimonadetes.</title>
        <authorList>
            <person name="Zeng Y."/>
            <person name="Feng F."/>
            <person name="Medova H."/>
            <person name="Dean J."/>
            <person name="Koblizek M."/>
        </authorList>
    </citation>
    <scope>NUCLEOTIDE SEQUENCE [LARGE SCALE GENOMIC DNA]</scope>
    <source>
        <strain evidence="10 11">AP64</strain>
    </source>
</reference>
<dbReference type="AlphaFoldDB" id="A0A143BHE9"/>
<evidence type="ECO:0000256" key="5">
    <source>
        <dbReference type="ARBA" id="ARBA00022777"/>
    </source>
</evidence>
<dbReference type="EC" id="2.7.11.1" evidence="1"/>
<feature type="binding site" evidence="8">
    <location>
        <position position="45"/>
    </location>
    <ligand>
        <name>ATP</name>
        <dbReference type="ChEBI" id="CHEBI:30616"/>
    </ligand>
</feature>
<dbReference type="PROSITE" id="PS00108">
    <property type="entry name" value="PROTEIN_KINASE_ST"/>
    <property type="match status" value="1"/>
</dbReference>
<name>A0A143BHE9_9BACT</name>
<dbReference type="PROSITE" id="PS50005">
    <property type="entry name" value="TPR"/>
    <property type="match status" value="1"/>
</dbReference>
<evidence type="ECO:0000256" key="6">
    <source>
        <dbReference type="ARBA" id="ARBA00022840"/>
    </source>
</evidence>
<dbReference type="SMART" id="SM00220">
    <property type="entry name" value="S_TKc"/>
    <property type="match status" value="1"/>
</dbReference>
<dbReference type="KEGG" id="gph:GEMMAAP_01895"/>
<dbReference type="eggNOG" id="COG0515">
    <property type="taxonomic scope" value="Bacteria"/>
</dbReference>
<protein>
    <recommendedName>
        <fullName evidence="1">non-specific serine/threonine protein kinase</fullName>
        <ecNumber evidence="1">2.7.11.1</ecNumber>
    </recommendedName>
</protein>
<proteinExistence type="predicted"/>
<dbReference type="InterPro" id="IPR011009">
    <property type="entry name" value="Kinase-like_dom_sf"/>
</dbReference>
<dbReference type="EMBL" id="CP011454">
    <property type="protein sequence ID" value="AMW03932.1"/>
    <property type="molecule type" value="Genomic_DNA"/>
</dbReference>
<dbReference type="SUPFAM" id="SSF56112">
    <property type="entry name" value="Protein kinase-like (PK-like)"/>
    <property type="match status" value="1"/>
</dbReference>
<keyword evidence="2" id="KW-0723">Serine/threonine-protein kinase</keyword>
<evidence type="ECO:0000256" key="8">
    <source>
        <dbReference type="PROSITE-ProRule" id="PRU10141"/>
    </source>
</evidence>
<keyword evidence="5" id="KW-0418">Kinase</keyword>
<keyword evidence="3" id="KW-0808">Transferase</keyword>
<dbReference type="Gene3D" id="3.40.50.10070">
    <property type="entry name" value="TolB, N-terminal domain"/>
    <property type="match status" value="1"/>
</dbReference>
<sequence length="809" mass="85672">MSDLRAQLQSTLGDGYTLERELGGGGMSRVFVAQEHALGRDVVVKVLSPERAASLSAERFAREIKLAAALQDPHIVPVLAAGATNEGLPYYTMPFVRGDSLRARLVAGAVPVAEALGILRNIAQALAYAHERGIVHRDIKPENVLLSRGTAVVTDFGIAKALSASSTKAEGNTLTSVGTSIGTPAYMAPEQALGDVNTDARADLYAWGVVAYEVLAGAHPFAARSTPQAMVAAHISEAPPSFDAARLGIPRDVAALVMQCLEKDPTQRPPSADALLARLASETSGSVEHATVPSRRRAPSLLVSAAVAVLAIAGWALLRPGATEPSASRTGTPATDSTAPVRSLVVLPFESVGGDTANAYFAEGMADELSNALTKVPGLQLTARSSAAAFRGKNASVQAIGKALNVGAVLEGTVRRAGRKLRVSTQLTNASTATVMWSESYERDATDVFAVQDDIANAIVSALRVTLTGGNTNIAPAARGTSNLEAYDLYQRGVYFYERRGPGLFRAREYFEQAIRQDPNFARAYAGLALTWLGLPIYTDVLMRDALPRALDASQRAVALDSMSAESWVALGLAHTHQHQWQSADLETARAVRLDPRNANAWLYRQGLLSAIGSAEAAAEAARRAAALNPMSVGTLGSASMALSLAGQHAEAMALSDRAWEIDSTLGTPITTSLFALLDGGRRAEAKRRAEIVLRTATRPQVLARATYVLGTAGERARALTMARQLTERFAGSVEGANSLGTAWLAVGDTARALTLMERAVTIPDYFVLSHLGLRMYDPVRRSPRFSAIVRELGLDVALFTSPNGGRPR</sequence>
<keyword evidence="6 8" id="KW-0067">ATP-binding</keyword>
<dbReference type="PANTHER" id="PTHR43289:SF6">
    <property type="entry name" value="SERINE_THREONINE-PROTEIN KINASE NEKL-3"/>
    <property type="match status" value="1"/>
</dbReference>
<dbReference type="STRING" id="1379270.GEMMAAP_01895"/>
<evidence type="ECO:0000256" key="7">
    <source>
        <dbReference type="PROSITE-ProRule" id="PRU00339"/>
    </source>
</evidence>